<accession>A0A8J3X3F0</accession>
<dbReference type="EMBL" id="BOON01000084">
    <property type="protein sequence ID" value="GII26512.1"/>
    <property type="molecule type" value="Genomic_DNA"/>
</dbReference>
<proteinExistence type="predicted"/>
<dbReference type="Proteomes" id="UP000599074">
    <property type="component" value="Unassembled WGS sequence"/>
</dbReference>
<comment type="caution">
    <text evidence="1">The sequence shown here is derived from an EMBL/GenBank/DDBJ whole genome shotgun (WGS) entry which is preliminary data.</text>
</comment>
<name>A0A8J3X3F0_9ACTN</name>
<reference evidence="1" key="1">
    <citation type="submission" date="2021-01" db="EMBL/GenBank/DDBJ databases">
        <title>Whole genome shotgun sequence of Planosporangium mesophilum NBRC 109066.</title>
        <authorList>
            <person name="Komaki H."/>
            <person name="Tamura T."/>
        </authorList>
    </citation>
    <scope>NUCLEOTIDE SEQUENCE</scope>
    <source>
        <strain evidence="1">NBRC 109066</strain>
    </source>
</reference>
<dbReference type="RefSeq" id="WP_239088559.1">
    <property type="nucleotide sequence ID" value="NZ_BOON01000084.1"/>
</dbReference>
<dbReference type="AlphaFoldDB" id="A0A8J3X3F0"/>
<evidence type="ECO:0000313" key="1">
    <source>
        <dbReference type="EMBL" id="GII26512.1"/>
    </source>
</evidence>
<sequence length="74" mass="8365">MDTPTRTAPLPRLYPMPAPADDPRFTFGLLIDLIDVLETHGYPRPLSGGDLVALQQAMFRFLYDAHRAETEAHR</sequence>
<organism evidence="1 2">
    <name type="scientific">Planosporangium mesophilum</name>
    <dbReference type="NCBI Taxonomy" id="689768"/>
    <lineage>
        <taxon>Bacteria</taxon>
        <taxon>Bacillati</taxon>
        <taxon>Actinomycetota</taxon>
        <taxon>Actinomycetes</taxon>
        <taxon>Micromonosporales</taxon>
        <taxon>Micromonosporaceae</taxon>
        <taxon>Planosporangium</taxon>
    </lineage>
</organism>
<keyword evidence="2" id="KW-1185">Reference proteome</keyword>
<protein>
    <submittedName>
        <fullName evidence="1">Uncharacterized protein</fullName>
    </submittedName>
</protein>
<evidence type="ECO:0000313" key="2">
    <source>
        <dbReference type="Proteomes" id="UP000599074"/>
    </source>
</evidence>
<gene>
    <name evidence="1" type="ORF">Pme01_61090</name>
</gene>